<accession>A0A9D1EAJ8</accession>
<sequence>MTLRKKCFLLSLSLVLLIFIGGCGEEGSLGEVLTFPSTRQEETVLFDEFLDAAFANLASQDTLSLHFTLRDPAASGIARKDAAFADLSAGGIEKSRRDMESLLTQLESFSPGRLTDRQWLVYDTLKEYLTLQLDLLEYTCYEELLSPSSGLHVDLPILLSEYVFSDKQDVEDYLALLDKVDIYFSNIFSYEKEKSDLGLAMNDGAMDQVISFCNTFGTESEEHLLLASFRRKIMEADFLTDLEKEKYIDTNENTVRDKVLPSYRALAEKMETLKGTCVNEEGLAHVSGGKDYYTLLVRQATGTKDAPLMLSYRIRQQRETDMGIMTSLFAADPTLASRCAGYQYEQSDPELMLASLQQAITKDFPACSGAFASISVVDDYLAPYTAPAFYLVAPIDDYQDNVIYYNPSKVSGNLDLFTTIAHEGFPGHLYQTVMSYSYGLENVRSMLSFPGFTEGWATYVEMISYHYAGMDESLATVLEKNYSVILSLYATADIGIHYRGWDVAQTLSFFSEYGISDREVVEEIYQMILSDPANYLKYYVGYLSFLSLRQEMAAKYPDTFTLYEFHKCILETGPTSFDLLEEELDDYFSRLAAEAAA</sequence>
<dbReference type="AlphaFoldDB" id="A0A9D1EAJ8"/>
<dbReference type="Pfam" id="PF05960">
    <property type="entry name" value="DUF885"/>
    <property type="match status" value="1"/>
</dbReference>
<dbReference type="PROSITE" id="PS51257">
    <property type="entry name" value="PROKAR_LIPOPROTEIN"/>
    <property type="match status" value="1"/>
</dbReference>
<dbReference type="Proteomes" id="UP000823912">
    <property type="component" value="Unassembled WGS sequence"/>
</dbReference>
<gene>
    <name evidence="1" type="ORF">IAA55_08175</name>
</gene>
<evidence type="ECO:0000313" key="1">
    <source>
        <dbReference type="EMBL" id="HIR71243.1"/>
    </source>
</evidence>
<dbReference type="PANTHER" id="PTHR33361:SF2">
    <property type="entry name" value="DUF885 DOMAIN-CONTAINING PROTEIN"/>
    <property type="match status" value="1"/>
</dbReference>
<dbReference type="PANTHER" id="PTHR33361">
    <property type="entry name" value="GLR0591 PROTEIN"/>
    <property type="match status" value="1"/>
</dbReference>
<dbReference type="EMBL" id="DVHM01000133">
    <property type="protein sequence ID" value="HIR71243.1"/>
    <property type="molecule type" value="Genomic_DNA"/>
</dbReference>
<protein>
    <submittedName>
        <fullName evidence="1">DUF885 domain-containing protein</fullName>
    </submittedName>
</protein>
<evidence type="ECO:0000313" key="2">
    <source>
        <dbReference type="Proteomes" id="UP000823912"/>
    </source>
</evidence>
<organism evidence="1 2">
    <name type="scientific">Candidatus Pullilachnospira gallistercoris</name>
    <dbReference type="NCBI Taxonomy" id="2840911"/>
    <lineage>
        <taxon>Bacteria</taxon>
        <taxon>Bacillati</taxon>
        <taxon>Bacillota</taxon>
        <taxon>Clostridia</taxon>
        <taxon>Lachnospirales</taxon>
        <taxon>Lachnospiraceae</taxon>
        <taxon>Lachnospiraceae incertae sedis</taxon>
        <taxon>Candidatus Pullilachnospira</taxon>
    </lineage>
</organism>
<reference evidence="1" key="2">
    <citation type="journal article" date="2021" name="PeerJ">
        <title>Extensive microbial diversity within the chicken gut microbiome revealed by metagenomics and culture.</title>
        <authorList>
            <person name="Gilroy R."/>
            <person name="Ravi A."/>
            <person name="Getino M."/>
            <person name="Pursley I."/>
            <person name="Horton D.L."/>
            <person name="Alikhan N.F."/>
            <person name="Baker D."/>
            <person name="Gharbi K."/>
            <person name="Hall N."/>
            <person name="Watson M."/>
            <person name="Adriaenssens E.M."/>
            <person name="Foster-Nyarko E."/>
            <person name="Jarju S."/>
            <person name="Secka A."/>
            <person name="Antonio M."/>
            <person name="Oren A."/>
            <person name="Chaudhuri R.R."/>
            <person name="La Ragione R."/>
            <person name="Hildebrand F."/>
            <person name="Pallen M.J."/>
        </authorList>
    </citation>
    <scope>NUCLEOTIDE SEQUENCE</scope>
    <source>
        <strain evidence="1">ChiSjej5B23-6657</strain>
    </source>
</reference>
<proteinExistence type="predicted"/>
<reference evidence="1" key="1">
    <citation type="submission" date="2020-10" db="EMBL/GenBank/DDBJ databases">
        <authorList>
            <person name="Gilroy R."/>
        </authorList>
    </citation>
    <scope>NUCLEOTIDE SEQUENCE</scope>
    <source>
        <strain evidence="1">ChiSjej5B23-6657</strain>
    </source>
</reference>
<name>A0A9D1EAJ8_9FIRM</name>
<dbReference type="InterPro" id="IPR010281">
    <property type="entry name" value="DUF885"/>
</dbReference>
<comment type="caution">
    <text evidence="1">The sequence shown here is derived from an EMBL/GenBank/DDBJ whole genome shotgun (WGS) entry which is preliminary data.</text>
</comment>